<evidence type="ECO:0008006" key="3">
    <source>
        <dbReference type="Google" id="ProtNLM"/>
    </source>
</evidence>
<evidence type="ECO:0000313" key="2">
    <source>
        <dbReference type="Proteomes" id="UP000533598"/>
    </source>
</evidence>
<dbReference type="EMBL" id="JACHMH010000001">
    <property type="protein sequence ID" value="MBB4675741.1"/>
    <property type="molecule type" value="Genomic_DNA"/>
</dbReference>
<proteinExistence type="predicted"/>
<name>A0A7W7FRA0_9PSEU</name>
<organism evidence="1 2">
    <name type="scientific">Crossiella cryophila</name>
    <dbReference type="NCBI Taxonomy" id="43355"/>
    <lineage>
        <taxon>Bacteria</taxon>
        <taxon>Bacillati</taxon>
        <taxon>Actinomycetota</taxon>
        <taxon>Actinomycetes</taxon>
        <taxon>Pseudonocardiales</taxon>
        <taxon>Pseudonocardiaceae</taxon>
        <taxon>Crossiella</taxon>
    </lineage>
</organism>
<sequence>MDSPIQTENQSLLLVLHDRQEAEDLAAELRADGWVVGGVHREMLAGEDDAEDVDWVVVLETAPDGLAATCWQDRLEELAEAHDGFVSQP</sequence>
<dbReference type="Proteomes" id="UP000533598">
    <property type="component" value="Unassembled WGS sequence"/>
</dbReference>
<comment type="caution">
    <text evidence="1">The sequence shown here is derived from an EMBL/GenBank/DDBJ whole genome shotgun (WGS) entry which is preliminary data.</text>
</comment>
<keyword evidence="2" id="KW-1185">Reference proteome</keyword>
<dbReference type="AlphaFoldDB" id="A0A7W7FRA0"/>
<protein>
    <recommendedName>
        <fullName evidence="3">DUF2007 domain-containing protein</fullName>
    </recommendedName>
</protein>
<dbReference type="RefSeq" id="WP_312986861.1">
    <property type="nucleotide sequence ID" value="NZ_BAAAUI010000092.1"/>
</dbReference>
<reference evidence="1 2" key="1">
    <citation type="submission" date="2020-08" db="EMBL/GenBank/DDBJ databases">
        <title>Sequencing the genomes of 1000 actinobacteria strains.</title>
        <authorList>
            <person name="Klenk H.-P."/>
        </authorList>
    </citation>
    <scope>NUCLEOTIDE SEQUENCE [LARGE SCALE GENOMIC DNA]</scope>
    <source>
        <strain evidence="1 2">DSM 44230</strain>
    </source>
</reference>
<accession>A0A7W7FRA0</accession>
<gene>
    <name evidence="1" type="ORF">HNR67_001859</name>
</gene>
<evidence type="ECO:0000313" key="1">
    <source>
        <dbReference type="EMBL" id="MBB4675741.1"/>
    </source>
</evidence>